<dbReference type="RefSeq" id="WP_014354891.1">
    <property type="nucleotide sequence ID" value="NC_016894.1"/>
</dbReference>
<dbReference type="PROSITE" id="PS50267">
    <property type="entry name" value="NA_NEUROTRAN_SYMP_3"/>
    <property type="match status" value="1"/>
</dbReference>
<proteinExistence type="inferred from homology"/>
<evidence type="ECO:0000256" key="3">
    <source>
        <dbReference type="ARBA" id="ARBA00022692"/>
    </source>
</evidence>
<evidence type="ECO:0000256" key="1">
    <source>
        <dbReference type="ARBA" id="ARBA00004141"/>
    </source>
</evidence>
<feature type="transmembrane region" description="Helical" evidence="7">
    <location>
        <begin position="268"/>
        <end position="288"/>
    </location>
</feature>
<dbReference type="STRING" id="931626.Awo_c04890"/>
<feature type="transmembrane region" description="Helical" evidence="7">
    <location>
        <begin position="29"/>
        <end position="46"/>
    </location>
</feature>
<dbReference type="HOGENOM" id="CLU_006855_3_4_9"/>
<dbReference type="Proteomes" id="UP000007177">
    <property type="component" value="Chromosome"/>
</dbReference>
<feature type="transmembrane region" description="Helical" evidence="7">
    <location>
        <begin position="438"/>
        <end position="460"/>
    </location>
</feature>
<dbReference type="Pfam" id="PF00209">
    <property type="entry name" value="SNF"/>
    <property type="match status" value="2"/>
</dbReference>
<evidence type="ECO:0000256" key="5">
    <source>
        <dbReference type="ARBA" id="ARBA00023136"/>
    </source>
</evidence>
<gene>
    <name evidence="8" type="ordered locus">Awo_c04890</name>
</gene>
<dbReference type="AlphaFoldDB" id="H6LIB4"/>
<feature type="transmembrane region" description="Helical" evidence="7">
    <location>
        <begin position="188"/>
        <end position="217"/>
    </location>
</feature>
<sequence>MVFNFAITYEKVIVGGNGVDKRSEFSSKIGFVLAAAGSAVGLGNIWRFPYLAAKYGGGLFLVIYLIFVATLGFAIMTAELAIGRKAQLSPVGAYRALDKRFSFVGIIASLVAFLILPYYSVIGGWVIKYFAVFVTGGGMATAGTDYFTGYIARPVEPIIWQSVFVLATTFVVIRGVKDGVEKASKILMPILIVMSVFLSVYSIMQPGAMAGVWYFLYPDLANFSFQAVLAAMGQMFYSLSLAMGIMVTYGSYLSKKDDLEASVKQIEVFDAGIAILAGFMIIPAVFAFSGGDPTMLNKGPGLMFVTLPKVFESMGLGSIMGGAFFLLVLFAALTSSISLMEAVVATVCDQFKWERKKGVIIVALLTVLIGIPSSLGQGVWSGIHIFGFNFLDFFDFITNSILMPVGAFFTCILVGHVLETKLIVDEVKLSSPFKREKLFIVMIKYIAPLCIIGILISSILEALGVIKY</sequence>
<dbReference type="InterPro" id="IPR047218">
    <property type="entry name" value="YocR/YhdH-like"/>
</dbReference>
<dbReference type="PRINTS" id="PR00176">
    <property type="entry name" value="NANEUSMPORT"/>
</dbReference>
<dbReference type="GO" id="GO:0016020">
    <property type="term" value="C:membrane"/>
    <property type="evidence" value="ECO:0007669"/>
    <property type="project" value="UniProtKB-SubCell"/>
</dbReference>
<dbReference type="NCBIfam" id="NF037979">
    <property type="entry name" value="Na_transp"/>
    <property type="match status" value="1"/>
</dbReference>
<keyword evidence="4 7" id="KW-1133">Transmembrane helix</keyword>
<evidence type="ECO:0000313" key="8">
    <source>
        <dbReference type="EMBL" id="AFA47288.1"/>
    </source>
</evidence>
<evidence type="ECO:0000313" key="9">
    <source>
        <dbReference type="Proteomes" id="UP000007177"/>
    </source>
</evidence>
<accession>H6LIB4</accession>
<dbReference type="SUPFAM" id="SSF161070">
    <property type="entry name" value="SNF-like"/>
    <property type="match status" value="1"/>
</dbReference>
<feature type="transmembrane region" description="Helical" evidence="7">
    <location>
        <begin position="359"/>
        <end position="380"/>
    </location>
</feature>
<keyword evidence="5 7" id="KW-0472">Membrane</keyword>
<comment type="similarity">
    <text evidence="6">Belongs to the sodium:neurotransmitter symporter (SNF) (TC 2.A.22) family.</text>
</comment>
<dbReference type="InterPro" id="IPR037272">
    <property type="entry name" value="SNS_sf"/>
</dbReference>
<dbReference type="PANTHER" id="PTHR42948">
    <property type="entry name" value="TRANSPORTER"/>
    <property type="match status" value="1"/>
</dbReference>
<protein>
    <recommendedName>
        <fullName evidence="6">Transporter</fullName>
    </recommendedName>
</protein>
<feature type="transmembrane region" description="Helical" evidence="7">
    <location>
        <begin position="400"/>
        <end position="418"/>
    </location>
</feature>
<dbReference type="KEGG" id="awo:Awo_c04890"/>
<feature type="transmembrane region" description="Helical" evidence="7">
    <location>
        <begin position="58"/>
        <end position="82"/>
    </location>
</feature>
<reference evidence="9" key="1">
    <citation type="submission" date="2011-07" db="EMBL/GenBank/DDBJ databases">
        <title>Complete genome sequence of Acetobacterium woodii.</title>
        <authorList>
            <person name="Poehlein A."/>
            <person name="Schmidt S."/>
            <person name="Kaster A.-K."/>
            <person name="Goenrich M."/>
            <person name="Vollmers J."/>
            <person name="Thuermer A."/>
            <person name="Gottschalk G."/>
            <person name="Thauer R.K."/>
            <person name="Daniel R."/>
            <person name="Mueller V."/>
        </authorList>
    </citation>
    <scope>NUCLEOTIDE SEQUENCE [LARGE SCALE GENOMIC DNA]</scope>
    <source>
        <strain evidence="9">ATCC 29683 / DSM 1030 / JCM 2381 / KCTC 1655 / WB1</strain>
    </source>
</reference>
<dbReference type="GO" id="GO:0015293">
    <property type="term" value="F:symporter activity"/>
    <property type="evidence" value="ECO:0007669"/>
    <property type="project" value="UniProtKB-KW"/>
</dbReference>
<keyword evidence="6" id="KW-0769">Symport</keyword>
<reference evidence="8 9" key="2">
    <citation type="journal article" date="2012" name="PLoS ONE">
        <title>An ancient pathway combining carbon dioxide fixation with the generation and utilization of a sodium ion gradient for ATP synthesis.</title>
        <authorList>
            <person name="Poehlein A."/>
            <person name="Schmidt S."/>
            <person name="Kaster A.K."/>
            <person name="Goenrich M."/>
            <person name="Vollmers J."/>
            <person name="Thurmer A."/>
            <person name="Bertsch J."/>
            <person name="Schuchmann K."/>
            <person name="Voigt B."/>
            <person name="Hecker M."/>
            <person name="Daniel R."/>
            <person name="Thauer R.K."/>
            <person name="Gottschalk G."/>
            <person name="Muller V."/>
        </authorList>
    </citation>
    <scope>NUCLEOTIDE SEQUENCE [LARGE SCALE GENOMIC DNA]</scope>
    <source>
        <strain evidence="9">ATCC 29683 / DSM 1030 / JCM 2381 / KCTC 1655 / WB1</strain>
    </source>
</reference>
<evidence type="ECO:0000256" key="4">
    <source>
        <dbReference type="ARBA" id="ARBA00022989"/>
    </source>
</evidence>
<feature type="transmembrane region" description="Helical" evidence="7">
    <location>
        <begin position="158"/>
        <end position="176"/>
    </location>
</feature>
<keyword evidence="2 6" id="KW-0813">Transport</keyword>
<dbReference type="CDD" id="cd10336">
    <property type="entry name" value="SLC6sbd_Tyt1-Like"/>
    <property type="match status" value="1"/>
</dbReference>
<feature type="transmembrane region" description="Helical" evidence="7">
    <location>
        <begin position="129"/>
        <end position="152"/>
    </location>
</feature>
<evidence type="ECO:0000256" key="6">
    <source>
        <dbReference type="RuleBase" id="RU003732"/>
    </source>
</evidence>
<keyword evidence="3 6" id="KW-0812">Transmembrane</keyword>
<keyword evidence="9" id="KW-1185">Reference proteome</keyword>
<feature type="transmembrane region" description="Helical" evidence="7">
    <location>
        <begin position="102"/>
        <end position="122"/>
    </location>
</feature>
<evidence type="ECO:0000256" key="2">
    <source>
        <dbReference type="ARBA" id="ARBA00022448"/>
    </source>
</evidence>
<dbReference type="InterPro" id="IPR000175">
    <property type="entry name" value="Na/ntran_symport"/>
</dbReference>
<feature type="transmembrane region" description="Helical" evidence="7">
    <location>
        <begin position="323"/>
        <end position="347"/>
    </location>
</feature>
<feature type="transmembrane region" description="Helical" evidence="7">
    <location>
        <begin position="223"/>
        <end position="247"/>
    </location>
</feature>
<dbReference type="PROSITE" id="PS00610">
    <property type="entry name" value="NA_NEUROTRAN_SYMP_1"/>
    <property type="match status" value="1"/>
</dbReference>
<dbReference type="eggNOG" id="COG0733">
    <property type="taxonomic scope" value="Bacteria"/>
</dbReference>
<name>H6LIB4_ACEWD</name>
<organism evidence="8 9">
    <name type="scientific">Acetobacterium woodii (strain ATCC 29683 / DSM 1030 / JCM 2381 / KCTC 1655 / WB1)</name>
    <dbReference type="NCBI Taxonomy" id="931626"/>
    <lineage>
        <taxon>Bacteria</taxon>
        <taxon>Bacillati</taxon>
        <taxon>Bacillota</taxon>
        <taxon>Clostridia</taxon>
        <taxon>Eubacteriales</taxon>
        <taxon>Eubacteriaceae</taxon>
        <taxon>Acetobacterium</taxon>
    </lineage>
</organism>
<dbReference type="PANTHER" id="PTHR42948:SF1">
    <property type="entry name" value="TRANSPORTER"/>
    <property type="match status" value="1"/>
</dbReference>
<evidence type="ECO:0000256" key="7">
    <source>
        <dbReference type="SAM" id="Phobius"/>
    </source>
</evidence>
<comment type="subcellular location">
    <subcellularLocation>
        <location evidence="1">Membrane</location>
        <topology evidence="1">Multi-pass membrane protein</topology>
    </subcellularLocation>
</comment>
<dbReference type="EMBL" id="CP002987">
    <property type="protein sequence ID" value="AFA47288.1"/>
    <property type="molecule type" value="Genomic_DNA"/>
</dbReference>